<protein>
    <submittedName>
        <fullName evidence="2">Uncharacterized protein</fullName>
    </submittedName>
</protein>
<feature type="non-terminal residue" evidence="2">
    <location>
        <position position="1"/>
    </location>
</feature>
<evidence type="ECO:0000313" key="3">
    <source>
        <dbReference type="Proteomes" id="UP001189429"/>
    </source>
</evidence>
<feature type="non-terminal residue" evidence="2">
    <location>
        <position position="407"/>
    </location>
</feature>
<evidence type="ECO:0000313" key="2">
    <source>
        <dbReference type="EMBL" id="CAK0822485.1"/>
    </source>
</evidence>
<feature type="region of interest" description="Disordered" evidence="1">
    <location>
        <begin position="85"/>
        <end position="110"/>
    </location>
</feature>
<reference evidence="2" key="1">
    <citation type="submission" date="2023-10" db="EMBL/GenBank/DDBJ databases">
        <authorList>
            <person name="Chen Y."/>
            <person name="Shah S."/>
            <person name="Dougan E. K."/>
            <person name="Thang M."/>
            <person name="Chan C."/>
        </authorList>
    </citation>
    <scope>NUCLEOTIDE SEQUENCE [LARGE SCALE GENOMIC DNA]</scope>
</reference>
<dbReference type="Proteomes" id="UP001189429">
    <property type="component" value="Unassembled WGS sequence"/>
</dbReference>
<comment type="caution">
    <text evidence="2">The sequence shown here is derived from an EMBL/GenBank/DDBJ whole genome shotgun (WGS) entry which is preliminary data.</text>
</comment>
<proteinExistence type="predicted"/>
<feature type="compositionally biased region" description="Low complexity" evidence="1">
    <location>
        <begin position="89"/>
        <end position="110"/>
    </location>
</feature>
<accession>A0ABN9RX14</accession>
<dbReference type="EMBL" id="CAUYUJ010007970">
    <property type="protein sequence ID" value="CAK0822485.1"/>
    <property type="molecule type" value="Genomic_DNA"/>
</dbReference>
<evidence type="ECO:0000256" key="1">
    <source>
        <dbReference type="SAM" id="MobiDB-lite"/>
    </source>
</evidence>
<organism evidence="2 3">
    <name type="scientific">Prorocentrum cordatum</name>
    <dbReference type="NCBI Taxonomy" id="2364126"/>
    <lineage>
        <taxon>Eukaryota</taxon>
        <taxon>Sar</taxon>
        <taxon>Alveolata</taxon>
        <taxon>Dinophyceae</taxon>
        <taxon>Prorocentrales</taxon>
        <taxon>Prorocentraceae</taxon>
        <taxon>Prorocentrum</taxon>
    </lineage>
</organism>
<keyword evidence="3" id="KW-1185">Reference proteome</keyword>
<sequence length="407" mass="43137">AAPSLDPDLCGGPDVPQLPADSLGQFIDRCADLNAVGPSNDMRPPTQQRWGNWVRRQPDLAPRETEGLLGDDAAALQPAASVLPDRAPAEAPSAPSAGAEVATAAPAGASQPAQLAAVRELGDWDMEPNSAPATQVAVEARAGPTPCGPRGAPAVAPQAAGQGAVEALVGPTPCGPRGAPAVAPQAAGQGAAPTVVAEVGDSVPAEQQHSQMTEMFETKFQGQQMTAQELAKSEEVIDDTVLEARNKSGFEVAARSTLGRRLVRWLAANGKGDECGKLSRAEKDKRRRELAQESYAEQVTKRSRIARDSETDIKLCKMMNSDQLIQAEGGRRSPTAVRGAHEIVKSCLQRGIGWVSIDQYSKRIMFRHVSQETRQESSDIWERATEDFNLSKSGVSPALIEAHNRAI</sequence>
<gene>
    <name evidence="2" type="ORF">PCOR1329_LOCUS23504</name>
</gene>
<name>A0ABN9RX14_9DINO</name>